<evidence type="ECO:0000313" key="2">
    <source>
        <dbReference type="Proteomes" id="UP000494216"/>
    </source>
</evidence>
<organism evidence="1 2">
    <name type="scientific">Candidatus Methylobacter favarea</name>
    <dbReference type="NCBI Taxonomy" id="2707345"/>
    <lineage>
        <taxon>Bacteria</taxon>
        <taxon>Pseudomonadati</taxon>
        <taxon>Pseudomonadota</taxon>
        <taxon>Gammaproteobacteria</taxon>
        <taxon>Methylococcales</taxon>
        <taxon>Methylococcaceae</taxon>
        <taxon>Methylobacter</taxon>
    </lineage>
</organism>
<proteinExistence type="predicted"/>
<accession>A0A8S0XJ12</accession>
<comment type="caution">
    <text evidence="1">The sequence shown here is derived from an EMBL/GenBank/DDBJ whole genome shotgun (WGS) entry which is preliminary data.</text>
</comment>
<reference evidence="1 2" key="1">
    <citation type="submission" date="2020-02" db="EMBL/GenBank/DDBJ databases">
        <authorList>
            <person name="Hogendoorn C."/>
        </authorList>
    </citation>
    <scope>NUCLEOTIDE SEQUENCE [LARGE SCALE GENOMIC DNA]</scope>
    <source>
        <strain evidence="1">METHB21</strain>
    </source>
</reference>
<dbReference type="AlphaFoldDB" id="A0A8S0XJ12"/>
<name>A0A8S0XJ12_9GAMM</name>
<gene>
    <name evidence="1" type="ORF">METHB2_830010</name>
</gene>
<protein>
    <submittedName>
        <fullName evidence="1">Uncharacterized protein</fullName>
    </submittedName>
</protein>
<dbReference type="EMBL" id="CADCXN010000117">
    <property type="protein sequence ID" value="CAA9892833.1"/>
    <property type="molecule type" value="Genomic_DNA"/>
</dbReference>
<dbReference type="RefSeq" id="WP_174627558.1">
    <property type="nucleotide sequence ID" value="NZ_CADCXN010000117.1"/>
</dbReference>
<dbReference type="Proteomes" id="UP000494216">
    <property type="component" value="Unassembled WGS sequence"/>
</dbReference>
<sequence>MKKRYMGRLNIKDREGWEDRANRRRKAAYRGRHDQNVLRADEGKPACQLIDRQLAERVEAE</sequence>
<keyword evidence="2" id="KW-1185">Reference proteome</keyword>
<evidence type="ECO:0000313" key="1">
    <source>
        <dbReference type="EMBL" id="CAA9892833.1"/>
    </source>
</evidence>